<evidence type="ECO:0000256" key="1">
    <source>
        <dbReference type="ARBA" id="ARBA00004123"/>
    </source>
</evidence>
<dbReference type="GO" id="GO:0008270">
    <property type="term" value="F:zinc ion binding"/>
    <property type="evidence" value="ECO:0007669"/>
    <property type="project" value="UniProtKB-KW"/>
</dbReference>
<keyword evidence="6" id="KW-0539">Nucleus</keyword>
<sequence length="1058" mass="119878">MDNEEGTEIDQDDVAAEVEDPKKMSKDASPNCNKNGTGHILQDLLSSTIHLDRLDFNTPPQRHDHNFLKIEDDNSSQELRRCSICSESTNLTEDHPPIFCCKICSSAILSLAKLTTQIENITIALRSVISSRNGLFNQLRNDSKIIELWREIAACPADTISNNNDDTGSFEEEEFSVKFEPTSEDENCDDDDDTTPAESDDSDGANFDVHAESKYVCTKCQPNVTFTQYDSLIRHMKNKNIHPDISDAYISHLQLRLAPKKFTCKICNMKFARNTDLQRHLRNKKIHPVAAFGKKYVCKTCNATFTRLDGYKRHMTNKNIHPDLSDVAIAAASKKHVTNSNVESEHVCKICQPNVTFTRHDACLRHMRNYHPDRSDASISVVQPRLALKKFICKICNMKFTTNSHLRQHLRNKNIHPDLSDADISVASKRNVTRSNASISVVQPRLATKKFTCKIFNMKFTTNSHLRQHFRNKNIHPGQSDGDLAGGDGRLLQARKIPCKICGMKLSSNWALLCHARSLHRNITPATNSAVSNTTDRLIPLKRNLLPCSKCDKSFCSNWKLLRHKRSIHGQVPFMRKCTRCPRTFAHLSLLQMHMRKCYNVPIVPCKGARHSCAICSKTFVTPTHKNRHVELFHFLDKTCCPYGCPTQFGSEAEWVTHLEGCDSPKMSAESECFCQYCPAVFRNILLQIEHRLRVHPERCYPCSMCGQRLTRLSALRNHGCGMNATTFSESSLETESKYVCLVAAGFKPRSTLKKFTCKICNMKFTTNSHLRQHLRNQNIHPGLSEADIVGLKPGSASKKFTCKICNMKFTRNYHLVQHLRNKNIHPGLSDADISAASKKIVPNWNAESKVCTICQPTVTFTRHDACLRHMRNIHPVRSDASISELQRHVSPKKFACKICNKKFTTNKHLRRDLRNTNIHQHIADTYISGSSPSASLRTSLSQGARPSCAICSKTFSTSGNKNRHVELVHFLDKTSCPYGCATQFGSEAEWVTHLEGCDSPKMSVTSQCLCQYCPAVFRNILLQIEHRLHVHPEKCYACSVCGKKFSRLHFLHDHRCK</sequence>
<gene>
    <name evidence="10" type="ORF">Fcan01_25451</name>
</gene>
<feature type="domain" description="C2H2-type" evidence="9">
    <location>
        <begin position="611"/>
        <end position="639"/>
    </location>
</feature>
<keyword evidence="4 7" id="KW-0863">Zinc-finger</keyword>
<evidence type="ECO:0000256" key="3">
    <source>
        <dbReference type="ARBA" id="ARBA00022737"/>
    </source>
</evidence>
<evidence type="ECO:0000256" key="2">
    <source>
        <dbReference type="ARBA" id="ARBA00022723"/>
    </source>
</evidence>
<feature type="domain" description="C2H2-type" evidence="9">
    <location>
        <begin position="1037"/>
        <end position="1058"/>
    </location>
</feature>
<dbReference type="PANTHER" id="PTHR24394:SF29">
    <property type="entry name" value="MYONEURIN"/>
    <property type="match status" value="1"/>
</dbReference>
<evidence type="ECO:0000256" key="6">
    <source>
        <dbReference type="ARBA" id="ARBA00023242"/>
    </source>
</evidence>
<dbReference type="GO" id="GO:0005634">
    <property type="term" value="C:nucleus"/>
    <property type="evidence" value="ECO:0007669"/>
    <property type="project" value="UniProtKB-SubCell"/>
</dbReference>
<keyword evidence="11" id="KW-1185">Reference proteome</keyword>
<feature type="region of interest" description="Disordered" evidence="8">
    <location>
        <begin position="1"/>
        <end position="33"/>
    </location>
</feature>
<feature type="compositionally biased region" description="Acidic residues" evidence="8">
    <location>
        <begin position="1"/>
        <end position="18"/>
    </location>
</feature>
<comment type="subcellular location">
    <subcellularLocation>
        <location evidence="1">Nucleus</location>
    </subcellularLocation>
</comment>
<feature type="domain" description="C2H2-type" evidence="9">
    <location>
        <begin position="451"/>
        <end position="481"/>
    </location>
</feature>
<feature type="domain" description="C2H2-type" evidence="9">
    <location>
        <begin position="756"/>
        <end position="786"/>
    </location>
</feature>
<feature type="domain" description="C2H2-type" evidence="9">
    <location>
        <begin position="546"/>
        <end position="569"/>
    </location>
</feature>
<evidence type="ECO:0000256" key="4">
    <source>
        <dbReference type="ARBA" id="ARBA00022771"/>
    </source>
</evidence>
<feature type="domain" description="C2H2-type" evidence="9">
    <location>
        <begin position="497"/>
        <end position="525"/>
    </location>
</feature>
<dbReference type="AlphaFoldDB" id="A0A226D4B0"/>
<dbReference type="EMBL" id="LNIX01000037">
    <property type="protein sequence ID" value="OXA39658.1"/>
    <property type="molecule type" value="Genomic_DNA"/>
</dbReference>
<name>A0A226D4B0_FOLCA</name>
<dbReference type="PROSITE" id="PS50157">
    <property type="entry name" value="ZINC_FINGER_C2H2_2"/>
    <property type="match status" value="12"/>
</dbReference>
<dbReference type="InterPro" id="IPR036236">
    <property type="entry name" value="Znf_C2H2_sf"/>
</dbReference>
<feature type="domain" description="C2H2-type" evidence="9">
    <location>
        <begin position="947"/>
        <end position="975"/>
    </location>
</feature>
<dbReference type="GO" id="GO:0000981">
    <property type="term" value="F:DNA-binding transcription factor activity, RNA polymerase II-specific"/>
    <property type="evidence" value="ECO:0007669"/>
    <property type="project" value="TreeGrafter"/>
</dbReference>
<reference evidence="10 11" key="1">
    <citation type="submission" date="2015-12" db="EMBL/GenBank/DDBJ databases">
        <title>The genome of Folsomia candida.</title>
        <authorList>
            <person name="Faddeeva A."/>
            <person name="Derks M.F."/>
            <person name="Anvar Y."/>
            <person name="Smit S."/>
            <person name="Van Straalen N."/>
            <person name="Roelofs D."/>
        </authorList>
    </citation>
    <scope>NUCLEOTIDE SEQUENCE [LARGE SCALE GENOMIC DNA]</scope>
    <source>
        <strain evidence="10 11">VU population</strain>
        <tissue evidence="10">Whole body</tissue>
    </source>
</reference>
<evidence type="ECO:0000256" key="5">
    <source>
        <dbReference type="ARBA" id="ARBA00022833"/>
    </source>
</evidence>
<feature type="domain" description="C2H2-type" evidence="9">
    <location>
        <begin position="391"/>
        <end position="416"/>
    </location>
</feature>
<feature type="domain" description="C2H2-type" evidence="9">
    <location>
        <begin position="262"/>
        <end position="287"/>
    </location>
</feature>
<organism evidence="10 11">
    <name type="scientific">Folsomia candida</name>
    <name type="common">Springtail</name>
    <dbReference type="NCBI Taxonomy" id="158441"/>
    <lineage>
        <taxon>Eukaryota</taxon>
        <taxon>Metazoa</taxon>
        <taxon>Ecdysozoa</taxon>
        <taxon>Arthropoda</taxon>
        <taxon>Hexapoda</taxon>
        <taxon>Collembola</taxon>
        <taxon>Entomobryomorpha</taxon>
        <taxon>Isotomoidea</taxon>
        <taxon>Isotomidae</taxon>
        <taxon>Proisotominae</taxon>
        <taxon>Folsomia</taxon>
    </lineage>
</organism>
<dbReference type="SMART" id="SM00355">
    <property type="entry name" value="ZnF_C2H2"/>
    <property type="match status" value="19"/>
</dbReference>
<feature type="domain" description="C2H2-type" evidence="9">
    <location>
        <begin position="801"/>
        <end position="831"/>
    </location>
</feature>
<dbReference type="Pfam" id="PF12874">
    <property type="entry name" value="zf-met"/>
    <property type="match status" value="3"/>
</dbReference>
<dbReference type="InterPro" id="IPR013087">
    <property type="entry name" value="Znf_C2H2_type"/>
</dbReference>
<keyword evidence="2" id="KW-0479">Metal-binding</keyword>
<feature type="domain" description="C2H2-type" evidence="9">
    <location>
        <begin position="895"/>
        <end position="920"/>
    </location>
</feature>
<evidence type="ECO:0000313" key="11">
    <source>
        <dbReference type="Proteomes" id="UP000198287"/>
    </source>
</evidence>
<dbReference type="Proteomes" id="UP000198287">
    <property type="component" value="Unassembled WGS sequence"/>
</dbReference>
<evidence type="ECO:0000313" key="10">
    <source>
        <dbReference type="EMBL" id="OXA39658.1"/>
    </source>
</evidence>
<comment type="caution">
    <text evidence="10">The sequence shown here is derived from an EMBL/GenBank/DDBJ whole genome shotgun (WGS) entry which is preliminary data.</text>
</comment>
<feature type="domain" description="C2H2-type" evidence="9">
    <location>
        <begin position="296"/>
        <end position="321"/>
    </location>
</feature>
<proteinExistence type="predicted"/>
<dbReference type="OrthoDB" id="6432771at2759"/>
<evidence type="ECO:0000259" key="9">
    <source>
        <dbReference type="PROSITE" id="PS50157"/>
    </source>
</evidence>
<feature type="compositionally biased region" description="Acidic residues" evidence="8">
    <location>
        <begin position="182"/>
        <end position="203"/>
    </location>
</feature>
<dbReference type="PANTHER" id="PTHR24394">
    <property type="entry name" value="ZINC FINGER PROTEIN"/>
    <property type="match status" value="1"/>
</dbReference>
<evidence type="ECO:0000256" key="7">
    <source>
        <dbReference type="PROSITE-ProRule" id="PRU00042"/>
    </source>
</evidence>
<dbReference type="Gene3D" id="3.30.160.60">
    <property type="entry name" value="Classic Zinc Finger"/>
    <property type="match status" value="8"/>
</dbReference>
<evidence type="ECO:0000256" key="8">
    <source>
        <dbReference type="SAM" id="MobiDB-lite"/>
    </source>
</evidence>
<dbReference type="PROSITE" id="PS00028">
    <property type="entry name" value="ZINC_FINGER_C2H2_1"/>
    <property type="match status" value="4"/>
</dbReference>
<protein>
    <submittedName>
        <fullName evidence="10">Zinc finger protein 26</fullName>
    </submittedName>
</protein>
<dbReference type="SUPFAM" id="SSF57667">
    <property type="entry name" value="beta-beta-alpha zinc fingers"/>
    <property type="match status" value="6"/>
</dbReference>
<accession>A0A226D4B0</accession>
<dbReference type="Pfam" id="PF00096">
    <property type="entry name" value="zf-C2H2"/>
    <property type="match status" value="4"/>
</dbReference>
<keyword evidence="5" id="KW-0862">Zinc</keyword>
<keyword evidence="3" id="KW-0677">Repeat</keyword>
<feature type="region of interest" description="Disordered" evidence="8">
    <location>
        <begin position="178"/>
        <end position="206"/>
    </location>
</feature>